<dbReference type="InterPro" id="IPR006573">
    <property type="entry name" value="NHR_dom"/>
</dbReference>
<dbReference type="Pfam" id="PF07177">
    <property type="entry name" value="Neuralized"/>
    <property type="match status" value="5"/>
</dbReference>
<dbReference type="RefSeq" id="XP_014669095.1">
    <property type="nucleotide sequence ID" value="XM_014813609.1"/>
</dbReference>
<dbReference type="PANTHER" id="PTHR12429:SF14">
    <property type="entry name" value="NEURALIZED-LIKE PROTEIN 4"/>
    <property type="match status" value="1"/>
</dbReference>
<feature type="domain" description="NHR" evidence="1">
    <location>
        <begin position="170"/>
        <end position="229"/>
    </location>
</feature>
<dbReference type="InterPro" id="IPR037962">
    <property type="entry name" value="Neuralized"/>
</dbReference>
<feature type="domain" description="NHR" evidence="1">
    <location>
        <begin position="263"/>
        <end position="429"/>
    </location>
</feature>
<evidence type="ECO:0000313" key="2">
    <source>
        <dbReference type="Proteomes" id="UP000695022"/>
    </source>
</evidence>
<feature type="domain" description="NHR" evidence="1">
    <location>
        <begin position="457"/>
        <end position="509"/>
    </location>
</feature>
<reference evidence="3" key="1">
    <citation type="submission" date="2025-08" db="UniProtKB">
        <authorList>
            <consortium name="RefSeq"/>
        </authorList>
    </citation>
    <scope>IDENTIFICATION</scope>
</reference>
<dbReference type="Gene3D" id="2.60.120.920">
    <property type="match status" value="5"/>
</dbReference>
<dbReference type="Proteomes" id="UP000695022">
    <property type="component" value="Unplaced"/>
</dbReference>
<protein>
    <submittedName>
        <fullName evidence="3">Neuralized-like protein 4</fullName>
    </submittedName>
</protein>
<proteinExistence type="predicted"/>
<dbReference type="CDD" id="cd12887">
    <property type="entry name" value="SPRY_NHR_like"/>
    <property type="match status" value="3"/>
</dbReference>
<keyword evidence="2" id="KW-1185">Reference proteome</keyword>
<dbReference type="PROSITE" id="PS51065">
    <property type="entry name" value="NHR"/>
    <property type="match status" value="5"/>
</dbReference>
<dbReference type="InterPro" id="IPR013320">
    <property type="entry name" value="ConA-like_dom_sf"/>
</dbReference>
<dbReference type="PANTHER" id="PTHR12429">
    <property type="entry name" value="NEURALIZED"/>
    <property type="match status" value="1"/>
</dbReference>
<sequence length="999" mass="110489">MFCIMLDRLVDKWSGSIEVGITTHNPNTMDFPATMTNMRSGTIMMSGCGILTNGKGTRREYGDFNLDELVEGDRIGLMRKHNGSLHYYINGVDQGVAATRVPNIVFGVIDLYGMAVKVKLTDDDNVQSIARTFGVNFETRAQSLFQQLSQMYMTDIPMPVLPSPDLDADRLLFHPHCGTHARVVDGGRAAIRPNAIVDFNNAVVLTNRPLRPNELFEIQIDNWGPSLAGLPLPPVAKVTTTSSSSVGTDREEAVNSSSTQASQLLFHQQHGKNAVITAGGLTASRPNAHGEFNDAIVMSNRPLGDGEVFEVMIEKMVERWSGSIEAGMTTIKPDELEFPNTMTDIDYETWMLSGSAIMQDGSTIRNGYACDLDTLTVGSRIGMSRLSDGTLHYYVDGADMGVACVDIPSGVYAVVDLYGQCAQVSIKSETTRVQPENHSRAAIDSDPPSVPFITEISHRFSMCCGKHILLKNSACTAIRSKSYDHGLVFSAQPMRLDEIFEIQIDSVSQARGQAKVHAVVDVFGIVDTITVTSASITHIPASPRGGAPLVHFLKRETFDDEGDIDTKGQPFVEFHNHHGNHIRLSNNNRTATRIASYNNGIILSSKPLQPLKLFEVSVDRVNPGWMSGLVIGVVGTPPEKLELPPTAPAVKGLSWLVQGSSIFHNGVKVSIVTDAEAEGVASVTSACVKQEDKEKADMESGKTEKLLITPSVEPAILKNCEYMKTCAALIASLGIPDVFFNSALSVCYCETCYRARGDEPYFKGGNPPKDYGIPFGWCRFALRIAPRFENMMVSESWHMAFHGTRLGAVRRILDHGELLLPGDVALGGKRLTPYVQPVGKNKIKEDISQIFLSPSVHYVSNDMFAPRQEFMDTHSVTHMHARVAFQACVRPGSYKVGPQTIGASHTIDPHFSNNEIEWYTKERGATALYGLLVKVEQWQHLNAMSYTWQHLNAMSYRWQHLNAMSYRWQHLNAMSYRWQHLHAMSYRSLTRRRRRPSSR</sequence>
<feature type="domain" description="NHR" evidence="1">
    <location>
        <begin position="571"/>
        <end position="734"/>
    </location>
</feature>
<gene>
    <name evidence="3" type="primary">LOC106810304</name>
</gene>
<name>A0ABM1EA74_PRICU</name>
<evidence type="ECO:0000313" key="3">
    <source>
        <dbReference type="RefSeq" id="XP_014669095.1"/>
    </source>
</evidence>
<accession>A0ABM1EA74</accession>
<evidence type="ECO:0000259" key="1">
    <source>
        <dbReference type="PROSITE" id="PS51065"/>
    </source>
</evidence>
<dbReference type="SUPFAM" id="SSF49899">
    <property type="entry name" value="Concanavalin A-like lectins/glucanases"/>
    <property type="match status" value="1"/>
</dbReference>
<dbReference type="GeneID" id="106810304"/>
<dbReference type="SMART" id="SM00588">
    <property type="entry name" value="NEUZ"/>
    <property type="match status" value="4"/>
</dbReference>
<dbReference type="InterPro" id="IPR043136">
    <property type="entry name" value="B30.2/SPRY_sf"/>
</dbReference>
<organism evidence="2 3">
    <name type="scientific">Priapulus caudatus</name>
    <name type="common">Priapulid worm</name>
    <dbReference type="NCBI Taxonomy" id="37621"/>
    <lineage>
        <taxon>Eukaryota</taxon>
        <taxon>Metazoa</taxon>
        <taxon>Ecdysozoa</taxon>
        <taxon>Scalidophora</taxon>
        <taxon>Priapulida</taxon>
        <taxon>Priapulimorpha</taxon>
        <taxon>Priapulimorphida</taxon>
        <taxon>Priapulidae</taxon>
        <taxon>Priapulus</taxon>
    </lineage>
</organism>
<feature type="domain" description="NHR" evidence="1">
    <location>
        <begin position="1"/>
        <end position="123"/>
    </location>
</feature>